<dbReference type="Pfam" id="PF12645">
    <property type="entry name" value="HTH_16"/>
    <property type="match status" value="1"/>
</dbReference>
<gene>
    <name evidence="2" type="ORF">WMW72_21850</name>
</gene>
<protein>
    <submittedName>
        <fullName evidence="2">Helix-turn-helix domain-containing protein</fullName>
    </submittedName>
</protein>
<dbReference type="RefSeq" id="WP_341417690.1">
    <property type="nucleotide sequence ID" value="NZ_JBBPCC010000015.1"/>
</dbReference>
<reference evidence="2 3" key="1">
    <citation type="submission" date="2024-04" db="EMBL/GenBank/DDBJ databases">
        <title>draft genome sequnece of Paenibacillus filicis.</title>
        <authorList>
            <person name="Kim D.-U."/>
        </authorList>
    </citation>
    <scope>NUCLEOTIDE SEQUENCE [LARGE SCALE GENOMIC DNA]</scope>
    <source>
        <strain evidence="2 3">KACC14197</strain>
    </source>
</reference>
<sequence length="58" mass="6843">MFVELLQSTRTNDPEATLQLLELFKGDITRLSRFIFMPQEDAVAQIIVEFLEYVKQHE</sequence>
<dbReference type="InterPro" id="IPR024760">
    <property type="entry name" value="HTH_dom_conjug_TS-like"/>
</dbReference>
<evidence type="ECO:0000313" key="2">
    <source>
        <dbReference type="EMBL" id="MEK8130554.1"/>
    </source>
</evidence>
<proteinExistence type="predicted"/>
<accession>A0ABU9DNV8</accession>
<feature type="domain" description="Helix-turn-helix conjugative transposon-like" evidence="1">
    <location>
        <begin position="4"/>
        <end position="56"/>
    </location>
</feature>
<evidence type="ECO:0000259" key="1">
    <source>
        <dbReference type="Pfam" id="PF12645"/>
    </source>
</evidence>
<evidence type="ECO:0000313" key="3">
    <source>
        <dbReference type="Proteomes" id="UP001469365"/>
    </source>
</evidence>
<keyword evidence="3" id="KW-1185">Reference proteome</keyword>
<comment type="caution">
    <text evidence="2">The sequence shown here is derived from an EMBL/GenBank/DDBJ whole genome shotgun (WGS) entry which is preliminary data.</text>
</comment>
<dbReference type="EMBL" id="JBBPCC010000015">
    <property type="protein sequence ID" value="MEK8130554.1"/>
    <property type="molecule type" value="Genomic_DNA"/>
</dbReference>
<name>A0ABU9DNV8_9BACL</name>
<organism evidence="2 3">
    <name type="scientific">Paenibacillus filicis</name>
    <dbReference type="NCBI Taxonomy" id="669464"/>
    <lineage>
        <taxon>Bacteria</taxon>
        <taxon>Bacillati</taxon>
        <taxon>Bacillota</taxon>
        <taxon>Bacilli</taxon>
        <taxon>Bacillales</taxon>
        <taxon>Paenibacillaceae</taxon>
        <taxon>Paenibacillus</taxon>
    </lineage>
</organism>
<dbReference type="Proteomes" id="UP001469365">
    <property type="component" value="Unassembled WGS sequence"/>
</dbReference>